<feature type="region of interest" description="Disordered" evidence="6">
    <location>
        <begin position="239"/>
        <end position="268"/>
    </location>
</feature>
<keyword evidence="3" id="KW-0227">DNA damage</keyword>
<evidence type="ECO:0000313" key="7">
    <source>
        <dbReference type="EMBL" id="KAG0573720.1"/>
    </source>
</evidence>
<accession>A0A8T0HRV2</accession>
<dbReference type="PANTHER" id="PTHR15660:SF1">
    <property type="entry name" value="BRISC AND BRCA1-A COMPLEX MEMBER 1"/>
    <property type="match status" value="1"/>
</dbReference>
<evidence type="ECO:0000256" key="2">
    <source>
        <dbReference type="ARBA" id="ARBA00022490"/>
    </source>
</evidence>
<organism evidence="7 8">
    <name type="scientific">Ceratodon purpureus</name>
    <name type="common">Fire moss</name>
    <name type="synonym">Dicranum purpureum</name>
    <dbReference type="NCBI Taxonomy" id="3225"/>
    <lineage>
        <taxon>Eukaryota</taxon>
        <taxon>Viridiplantae</taxon>
        <taxon>Streptophyta</taxon>
        <taxon>Embryophyta</taxon>
        <taxon>Bryophyta</taxon>
        <taxon>Bryophytina</taxon>
        <taxon>Bryopsida</taxon>
        <taxon>Dicranidae</taxon>
        <taxon>Pseudoditrichales</taxon>
        <taxon>Ditrichaceae</taxon>
        <taxon>Ceratodon</taxon>
    </lineage>
</organism>
<dbReference type="GO" id="GO:0006281">
    <property type="term" value="P:DNA repair"/>
    <property type="evidence" value="ECO:0007669"/>
    <property type="project" value="UniProtKB-KW"/>
</dbReference>
<keyword evidence="5" id="KW-0539">Nucleus</keyword>
<dbReference type="EMBL" id="CM026426">
    <property type="protein sequence ID" value="KAG0573720.1"/>
    <property type="molecule type" value="Genomic_DNA"/>
</dbReference>
<dbReference type="InterPro" id="IPR026126">
    <property type="entry name" value="BABAM1"/>
</dbReference>
<keyword evidence="4" id="KW-0234">DNA repair</keyword>
<dbReference type="GO" id="GO:0045739">
    <property type="term" value="P:positive regulation of DNA repair"/>
    <property type="evidence" value="ECO:0007669"/>
    <property type="project" value="InterPro"/>
</dbReference>
<name>A0A8T0HRV2_CERPU</name>
<reference evidence="7" key="1">
    <citation type="submission" date="2020-06" db="EMBL/GenBank/DDBJ databases">
        <title>WGS assembly of Ceratodon purpureus strain R40.</title>
        <authorList>
            <person name="Carey S.B."/>
            <person name="Jenkins J."/>
            <person name="Shu S."/>
            <person name="Lovell J.T."/>
            <person name="Sreedasyam A."/>
            <person name="Maumus F."/>
            <person name="Tiley G.P."/>
            <person name="Fernandez-Pozo N."/>
            <person name="Barry K."/>
            <person name="Chen C."/>
            <person name="Wang M."/>
            <person name="Lipzen A."/>
            <person name="Daum C."/>
            <person name="Saski C.A."/>
            <person name="Payton A.C."/>
            <person name="Mcbreen J.C."/>
            <person name="Conrad R.E."/>
            <person name="Kollar L.M."/>
            <person name="Olsson S."/>
            <person name="Huttunen S."/>
            <person name="Landis J.B."/>
            <person name="Wickett N.J."/>
            <person name="Johnson M.G."/>
            <person name="Rensing S.A."/>
            <person name="Grimwood J."/>
            <person name="Schmutz J."/>
            <person name="Mcdaniel S.F."/>
        </authorList>
    </citation>
    <scope>NUCLEOTIDE SEQUENCE</scope>
    <source>
        <strain evidence="7">R40</strain>
    </source>
</reference>
<dbReference type="GO" id="GO:0070552">
    <property type="term" value="C:BRISC complex"/>
    <property type="evidence" value="ECO:0007669"/>
    <property type="project" value="InterPro"/>
</dbReference>
<evidence type="ECO:0000256" key="1">
    <source>
        <dbReference type="ARBA" id="ARBA00004123"/>
    </source>
</evidence>
<dbReference type="PANTHER" id="PTHR15660">
    <property type="entry name" value="BRISC AND BRCA1-A COMPLEX MEMBER 1"/>
    <property type="match status" value="1"/>
</dbReference>
<evidence type="ECO:0000256" key="6">
    <source>
        <dbReference type="SAM" id="MobiDB-lite"/>
    </source>
</evidence>
<dbReference type="AlphaFoldDB" id="A0A8T0HRV2"/>
<comment type="caution">
    <text evidence="7">The sequence shown here is derived from an EMBL/GenBank/DDBJ whole genome shotgun (WGS) entry which is preliminary data.</text>
</comment>
<gene>
    <name evidence="7" type="ORF">KC19_VG203600</name>
</gene>
<proteinExistence type="predicted"/>
<keyword evidence="2" id="KW-0963">Cytoplasm</keyword>
<dbReference type="Proteomes" id="UP000822688">
    <property type="component" value="Chromosome V"/>
</dbReference>
<comment type="subcellular location">
    <subcellularLocation>
        <location evidence="1">Nucleus</location>
    </subcellularLocation>
</comment>
<dbReference type="CDD" id="cd21502">
    <property type="entry name" value="vWA_BABAM1"/>
    <property type="match status" value="1"/>
</dbReference>
<evidence type="ECO:0000313" key="8">
    <source>
        <dbReference type="Proteomes" id="UP000822688"/>
    </source>
</evidence>
<evidence type="ECO:0000256" key="3">
    <source>
        <dbReference type="ARBA" id="ARBA00022763"/>
    </source>
</evidence>
<evidence type="ECO:0000256" key="4">
    <source>
        <dbReference type="ARBA" id="ARBA00023204"/>
    </source>
</evidence>
<evidence type="ECO:0000256" key="5">
    <source>
        <dbReference type="ARBA" id="ARBA00023242"/>
    </source>
</evidence>
<keyword evidence="8" id="KW-1185">Reference proteome</keyword>
<sequence>MQGEEVQPLRYELRGMGYAPEDILFCVDADAEVSVEMKLGTQGKGLYRLDAIKQAIILFVHSKLMANAHHRFAFATLRNSASWLKRGFTGDIDIIGQVVRGLGASGSYPRCDLSELFRMAAAEAQQSIALNRRLRVVLIYCRSSVPIEVATQWPDKQQLFSFDALYLHDKPTNGNRPQDVYDSLVDALERVSEFESYIFESSSGSARLLFRNICILLSHPQQRCPQDEFDAPRDLAKMVAAAPHNSTSGNLPAPRREADDNAGPSRAH</sequence>
<evidence type="ECO:0008006" key="9">
    <source>
        <dbReference type="Google" id="ProtNLM"/>
    </source>
</evidence>
<protein>
    <recommendedName>
        <fullName evidence="9">BRISC and BRCA1-A complex member 1</fullName>
    </recommendedName>
</protein>